<gene>
    <name evidence="1" type="ORF">CKO45_21230</name>
</gene>
<reference evidence="1 2" key="1">
    <citation type="journal article" date="2020" name="Microorganisms">
        <title>Osmotic Adaptation and Compatible Solute Biosynthesis of Phototrophic Bacteria as Revealed from Genome Analyses.</title>
        <authorList>
            <person name="Imhoff J.F."/>
            <person name="Rahn T."/>
            <person name="Kunzel S."/>
            <person name="Keller A."/>
            <person name="Neulinger S.C."/>
        </authorList>
    </citation>
    <scope>NUCLEOTIDE SEQUENCE [LARGE SCALE GENOMIC DNA]</scope>
    <source>
        <strain evidence="1 2">DSM 15382</strain>
    </source>
</reference>
<proteinExistence type="predicted"/>
<name>A0ABS1D1P8_9PROT</name>
<dbReference type="EMBL" id="NRSG01000208">
    <property type="protein sequence ID" value="MBK1660749.1"/>
    <property type="molecule type" value="Genomic_DNA"/>
</dbReference>
<evidence type="ECO:0000313" key="2">
    <source>
        <dbReference type="Proteomes" id="UP000697995"/>
    </source>
</evidence>
<comment type="caution">
    <text evidence="1">The sequence shown here is derived from an EMBL/GenBank/DDBJ whole genome shotgun (WGS) entry which is preliminary data.</text>
</comment>
<organism evidence="1 2">
    <name type="scientific">Paracraurococcus ruber</name>
    <dbReference type="NCBI Taxonomy" id="77675"/>
    <lineage>
        <taxon>Bacteria</taxon>
        <taxon>Pseudomonadati</taxon>
        <taxon>Pseudomonadota</taxon>
        <taxon>Alphaproteobacteria</taxon>
        <taxon>Acetobacterales</taxon>
        <taxon>Roseomonadaceae</taxon>
        <taxon>Paracraurococcus</taxon>
    </lineage>
</organism>
<protein>
    <submittedName>
        <fullName evidence="1">Phage portal protein</fullName>
    </submittedName>
</protein>
<dbReference type="InterPro" id="IPR006944">
    <property type="entry name" value="Phage/GTA_portal"/>
</dbReference>
<accession>A0ABS1D1P8</accession>
<dbReference type="InterPro" id="IPR006427">
    <property type="entry name" value="Portal_HK97"/>
</dbReference>
<sequence>MVGQAWGASSSGQVVSAYAAENLSTVSACVGAISSGLASLPPYVYRREGSTRQEAPDHPVSRLLRRPNAQQTWPDWIETTLGSVLLHGNAVSVIETDGAGRVTGLRPIPWGNVTPILLASGALAFDITEFTATFPLLGGGPPRRYLASEVFHLRDRSDDGYLGRSRLSRAPDVLGNAMALQHWSGSMWENQATPSGALESDKALTEPQMTRVAAQFRGRHTGTANARSVMILDNGLKWRPLSISPEDAEVLESRRFTTEELCRLFQVPPPIIQAYQFNTFTNASQASLWFAQLTLSPWARKIEAEFARSVFGPGRGYELEIDLSGLMRGDYEARWKAHEIAVKNGILSVAEVREIEGWNPAPRGSTTGATA</sequence>
<keyword evidence="2" id="KW-1185">Reference proteome</keyword>
<dbReference type="Proteomes" id="UP000697995">
    <property type="component" value="Unassembled WGS sequence"/>
</dbReference>
<dbReference type="Pfam" id="PF04860">
    <property type="entry name" value="Phage_portal"/>
    <property type="match status" value="1"/>
</dbReference>
<dbReference type="NCBIfam" id="TIGR01537">
    <property type="entry name" value="portal_HK97"/>
    <property type="match status" value="1"/>
</dbReference>
<evidence type="ECO:0000313" key="1">
    <source>
        <dbReference type="EMBL" id="MBK1660749.1"/>
    </source>
</evidence>